<evidence type="ECO:0000256" key="7">
    <source>
        <dbReference type="ARBA" id="ARBA00023002"/>
    </source>
</evidence>
<dbReference type="PANTHER" id="PTHR19384">
    <property type="entry name" value="NITRIC OXIDE SYNTHASE-RELATED"/>
    <property type="match status" value="1"/>
</dbReference>
<comment type="caution">
    <text evidence="9">The sequence shown here is derived from an EMBL/GenBank/DDBJ whole genome shotgun (WGS) entry which is preliminary data.</text>
</comment>
<dbReference type="OrthoDB" id="1856718at2759"/>
<dbReference type="Proteomes" id="UP000299102">
    <property type="component" value="Unassembled WGS sequence"/>
</dbReference>
<keyword evidence="2" id="KW-0963">Cytoplasm</keyword>
<evidence type="ECO:0000256" key="6">
    <source>
        <dbReference type="ARBA" id="ARBA00022857"/>
    </source>
</evidence>
<dbReference type="InterPro" id="IPR017927">
    <property type="entry name" value="FAD-bd_FR_type"/>
</dbReference>
<dbReference type="Gene3D" id="3.40.50.80">
    <property type="entry name" value="Nucleotide-binding domain of ferredoxin-NADP reductase (FNR) module"/>
    <property type="match status" value="1"/>
</dbReference>
<dbReference type="GO" id="GO:0010181">
    <property type="term" value="F:FMN binding"/>
    <property type="evidence" value="ECO:0007669"/>
    <property type="project" value="TreeGrafter"/>
</dbReference>
<dbReference type="SUPFAM" id="SSF63380">
    <property type="entry name" value="Riboflavin synthase domain-like"/>
    <property type="match status" value="1"/>
</dbReference>
<dbReference type="GO" id="GO:0005829">
    <property type="term" value="C:cytosol"/>
    <property type="evidence" value="ECO:0007669"/>
    <property type="project" value="TreeGrafter"/>
</dbReference>
<dbReference type="InterPro" id="IPR001709">
    <property type="entry name" value="Flavoprot_Pyr_Nucl_cyt_Rdtase"/>
</dbReference>
<evidence type="ECO:0000256" key="5">
    <source>
        <dbReference type="ARBA" id="ARBA00022827"/>
    </source>
</evidence>
<keyword evidence="4" id="KW-0288">FMN</keyword>
<dbReference type="PRINTS" id="PR00371">
    <property type="entry name" value="FPNCR"/>
</dbReference>
<dbReference type="EMBL" id="BGZK01000106">
    <property type="protein sequence ID" value="GBP19330.1"/>
    <property type="molecule type" value="Genomic_DNA"/>
</dbReference>
<evidence type="ECO:0000256" key="4">
    <source>
        <dbReference type="ARBA" id="ARBA00022643"/>
    </source>
</evidence>
<organism evidence="9 10">
    <name type="scientific">Eumeta variegata</name>
    <name type="common">Bagworm moth</name>
    <name type="synonym">Eumeta japonica</name>
    <dbReference type="NCBI Taxonomy" id="151549"/>
    <lineage>
        <taxon>Eukaryota</taxon>
        <taxon>Metazoa</taxon>
        <taxon>Ecdysozoa</taxon>
        <taxon>Arthropoda</taxon>
        <taxon>Hexapoda</taxon>
        <taxon>Insecta</taxon>
        <taxon>Pterygota</taxon>
        <taxon>Neoptera</taxon>
        <taxon>Endopterygota</taxon>
        <taxon>Lepidoptera</taxon>
        <taxon>Glossata</taxon>
        <taxon>Ditrysia</taxon>
        <taxon>Tineoidea</taxon>
        <taxon>Psychidae</taxon>
        <taxon>Oiketicinae</taxon>
        <taxon>Eumeta</taxon>
    </lineage>
</organism>
<dbReference type="InterPro" id="IPR023173">
    <property type="entry name" value="NADPH_Cyt_P450_Rdtase_alpha"/>
</dbReference>
<dbReference type="Pfam" id="PF00175">
    <property type="entry name" value="NAD_binding_1"/>
    <property type="match status" value="1"/>
</dbReference>
<dbReference type="InterPro" id="IPR017938">
    <property type="entry name" value="Riboflavin_synthase-like_b-brl"/>
</dbReference>
<keyword evidence="3" id="KW-0285">Flavoprotein</keyword>
<dbReference type="PANTHER" id="PTHR19384:SF10">
    <property type="entry name" value="NADPH-DEPENDENT DIFLAVIN OXIDOREDUCTASE 1"/>
    <property type="match status" value="1"/>
</dbReference>
<dbReference type="InterPro" id="IPR039261">
    <property type="entry name" value="FNR_nucleotide-bd"/>
</dbReference>
<sequence length="316" mass="36864">MPVPEFLKGSPTVYEIAEQYWDLKFIPTQYVFSLLTQVSEDELEKEKCIELSSPEGQEEWLNYCRRPRRTILEVLRDFHKSTSKLTLQIIFELFSPIRPRSFSISSSCLASHGQSVDLLVAVLEYHTKLKKPRLGLASNWLKTLKEGDKIYGWFKNGTFVFPDDKNIPCIMIGPGAGVAPFRSYILEREYENTAKKDVLLLYFGCRYEKKDFHCREDFERLVKENKLTLVCAFSRDEDNKVYVQHKIADNRDYLWPLIKERKAMIFISGNAKNMPDNVKDAFMEEVFHKSGGLSLEDAKELIKSMETNEQLQIETW</sequence>
<dbReference type="SUPFAM" id="SSF52343">
    <property type="entry name" value="Ferredoxin reductase-like, C-terminal NADP-linked domain"/>
    <property type="match status" value="1"/>
</dbReference>
<keyword evidence="6" id="KW-0521">NADP</keyword>
<accession>A0A4C1TZB6</accession>
<dbReference type="InterPro" id="IPR003097">
    <property type="entry name" value="CysJ-like_FAD-binding"/>
</dbReference>
<gene>
    <name evidence="9" type="primary">ndor1</name>
    <name evidence="9" type="ORF">EVAR_79932_1</name>
</gene>
<dbReference type="STRING" id="151549.A0A4C1TZB6"/>
<proteinExistence type="predicted"/>
<evidence type="ECO:0000256" key="1">
    <source>
        <dbReference type="ARBA" id="ARBA00001974"/>
    </source>
</evidence>
<evidence type="ECO:0000313" key="9">
    <source>
        <dbReference type="EMBL" id="GBP19330.1"/>
    </source>
</evidence>
<dbReference type="GO" id="GO:0050660">
    <property type="term" value="F:flavin adenine dinucleotide binding"/>
    <property type="evidence" value="ECO:0007669"/>
    <property type="project" value="TreeGrafter"/>
</dbReference>
<comment type="cofactor">
    <cofactor evidence="1">
        <name>FAD</name>
        <dbReference type="ChEBI" id="CHEBI:57692"/>
    </cofactor>
</comment>
<evidence type="ECO:0000313" key="10">
    <source>
        <dbReference type="Proteomes" id="UP000299102"/>
    </source>
</evidence>
<dbReference type="Pfam" id="PF00667">
    <property type="entry name" value="FAD_binding_1"/>
    <property type="match status" value="1"/>
</dbReference>
<dbReference type="PROSITE" id="PS51384">
    <property type="entry name" value="FAD_FR"/>
    <property type="match status" value="1"/>
</dbReference>
<evidence type="ECO:0000256" key="3">
    <source>
        <dbReference type="ARBA" id="ARBA00022630"/>
    </source>
</evidence>
<keyword evidence="10" id="KW-1185">Reference proteome</keyword>
<keyword evidence="5" id="KW-0274">FAD</keyword>
<reference evidence="9 10" key="1">
    <citation type="journal article" date="2019" name="Commun. Biol.">
        <title>The bagworm genome reveals a unique fibroin gene that provides high tensile strength.</title>
        <authorList>
            <person name="Kono N."/>
            <person name="Nakamura H."/>
            <person name="Ohtoshi R."/>
            <person name="Tomita M."/>
            <person name="Numata K."/>
            <person name="Arakawa K."/>
        </authorList>
    </citation>
    <scope>NUCLEOTIDE SEQUENCE [LARGE SCALE GENOMIC DNA]</scope>
</reference>
<protein>
    <submittedName>
        <fullName evidence="9">NADPH-dependent diflavin oxidoreductase 1</fullName>
    </submittedName>
</protein>
<feature type="domain" description="FAD-binding FR-type" evidence="8">
    <location>
        <begin position="1"/>
        <end position="162"/>
    </location>
</feature>
<dbReference type="InterPro" id="IPR001433">
    <property type="entry name" value="OxRdtase_FAD/NAD-bd"/>
</dbReference>
<name>A0A4C1TZB6_EUMVA</name>
<dbReference type="FunFam" id="3.40.50.80:FF:000030">
    <property type="entry name" value="NADPH-dependent diflavin oxidoreductase 1"/>
    <property type="match status" value="1"/>
</dbReference>
<dbReference type="AlphaFoldDB" id="A0A4C1TZB6"/>
<dbReference type="GO" id="GO:0016491">
    <property type="term" value="F:oxidoreductase activity"/>
    <property type="evidence" value="ECO:0007669"/>
    <property type="project" value="UniProtKB-KW"/>
</dbReference>
<dbReference type="Gene3D" id="1.20.990.10">
    <property type="entry name" value="NADPH-cytochrome p450 Reductase, Chain A, domain 3"/>
    <property type="match status" value="1"/>
</dbReference>
<evidence type="ECO:0000256" key="2">
    <source>
        <dbReference type="ARBA" id="ARBA00022490"/>
    </source>
</evidence>
<evidence type="ECO:0000259" key="8">
    <source>
        <dbReference type="PROSITE" id="PS51384"/>
    </source>
</evidence>
<keyword evidence="7" id="KW-0560">Oxidoreductase</keyword>